<sequence length="276" mass="32206">MMKFIIEKIINKRLRGPRALFHLGSFIIFFIVGRLLLELNLLDTYQSNIITSYSIIYQLLSYFAALIPVYMAIEWLRSWNEICIPVHSQTKNEHKNKIKNRKYLISLIVSIIAAYSALIFLIRFFIQSFIEIESNISIANSTLYFQQFKSYLFLIPYIVLIIYILVRRSVHSLFLLGTLIFYIPFSYNISNIEIDQINNIYSKYLIQYNANIILPSTHILVFISFTVLCGLLNYLIANTCLSDFQCRKLSITHFRHILSAISIYICCITFLVGITA</sequence>
<feature type="transmembrane region" description="Helical" evidence="1">
    <location>
        <begin position="173"/>
        <end position="192"/>
    </location>
</feature>
<proteinExistence type="predicted"/>
<keyword evidence="1" id="KW-1133">Transmembrane helix</keyword>
<feature type="transmembrane region" description="Helical" evidence="1">
    <location>
        <begin position="212"/>
        <end position="236"/>
    </location>
</feature>
<dbReference type="EnsemblBacteria" id="AAQ00024">
    <property type="protein sequence ID" value="AAQ00024"/>
    <property type="gene ID" value="Pro_0979"/>
</dbReference>
<evidence type="ECO:0000256" key="1">
    <source>
        <dbReference type="SAM" id="Phobius"/>
    </source>
</evidence>
<feature type="transmembrane region" description="Helical" evidence="1">
    <location>
        <begin position="150"/>
        <end position="166"/>
    </location>
</feature>
<feature type="transmembrane region" description="Helical" evidence="1">
    <location>
        <begin position="257"/>
        <end position="275"/>
    </location>
</feature>
<feature type="transmembrane region" description="Helical" evidence="1">
    <location>
        <begin position="20"/>
        <end position="37"/>
    </location>
</feature>
<dbReference type="EMBL" id="AE017126">
    <property type="protein sequence ID" value="AAQ00024.1"/>
    <property type="molecule type" value="Genomic_DNA"/>
</dbReference>
<dbReference type="AlphaFoldDB" id="Q7VBW3"/>
<dbReference type="STRING" id="167539.Pro_0979"/>
<feature type="transmembrane region" description="Helical" evidence="1">
    <location>
        <begin position="103"/>
        <end position="130"/>
    </location>
</feature>
<keyword evidence="1" id="KW-0472">Membrane</keyword>
<dbReference type="Proteomes" id="UP000001420">
    <property type="component" value="Chromosome"/>
</dbReference>
<dbReference type="KEGG" id="pma:Pro_0979"/>
<dbReference type="HOGENOM" id="CLU_1007827_0_0_3"/>
<keyword evidence="3" id="KW-1185">Reference proteome</keyword>
<organism evidence="2 3">
    <name type="scientific">Prochlorococcus marinus (strain SARG / CCMP1375 / SS120)</name>
    <dbReference type="NCBI Taxonomy" id="167539"/>
    <lineage>
        <taxon>Bacteria</taxon>
        <taxon>Bacillati</taxon>
        <taxon>Cyanobacteriota</taxon>
        <taxon>Cyanophyceae</taxon>
        <taxon>Synechococcales</taxon>
        <taxon>Prochlorococcaceae</taxon>
        <taxon>Prochlorococcus</taxon>
    </lineage>
</organism>
<protein>
    <submittedName>
        <fullName evidence="2">Predicted membrane protein</fullName>
    </submittedName>
</protein>
<evidence type="ECO:0000313" key="2">
    <source>
        <dbReference type="EMBL" id="AAQ00024.1"/>
    </source>
</evidence>
<feature type="transmembrane region" description="Helical" evidence="1">
    <location>
        <begin position="49"/>
        <end position="73"/>
    </location>
</feature>
<keyword evidence="1" id="KW-0812">Transmembrane</keyword>
<gene>
    <name evidence="2" type="ordered locus">Pro_0979</name>
</gene>
<reference evidence="2 3" key="1">
    <citation type="journal article" date="2003" name="Proc. Natl. Acad. Sci. U.S.A.">
        <title>Genome sequence of the cyanobacterium Prochlorococcus marinus SS120, a nearly minimal oxyphototrophic genome.</title>
        <authorList>
            <person name="Dufresne A."/>
            <person name="Salanoubat M."/>
            <person name="Partensky F."/>
            <person name="Artiguenave F."/>
            <person name="Axmann I.M."/>
            <person name="Barbe V."/>
            <person name="Duprat S."/>
            <person name="Galperin M.Y."/>
            <person name="Koonin E.V."/>
            <person name="Le Gall F."/>
            <person name="Makarova K.S."/>
            <person name="Ostrowski M."/>
            <person name="Oztas S."/>
            <person name="Robert C."/>
            <person name="Rogozin I.B."/>
            <person name="Scanlan D.J."/>
            <person name="Tandeau de Marsac N."/>
            <person name="Weissenbach J."/>
            <person name="Wincker P."/>
            <person name="Wolf Y.I."/>
            <person name="Hess W.R."/>
        </authorList>
    </citation>
    <scope>NUCLEOTIDE SEQUENCE [LARGE SCALE GENOMIC DNA]</scope>
    <source>
        <strain evidence="3">SARG / CCMP1375 / SS120</strain>
    </source>
</reference>
<dbReference type="PATRIC" id="fig|167539.5.peg.1027"/>
<name>Q7VBW3_PROMA</name>
<accession>Q7VBW3</accession>
<evidence type="ECO:0000313" key="3">
    <source>
        <dbReference type="Proteomes" id="UP000001420"/>
    </source>
</evidence>
<dbReference type="eggNOG" id="ENOG50321RS">
    <property type="taxonomic scope" value="Bacteria"/>
</dbReference>